<dbReference type="EMBL" id="VBOR01000029">
    <property type="protein sequence ID" value="TMQ50735.1"/>
    <property type="molecule type" value="Genomic_DNA"/>
</dbReference>
<dbReference type="InterPro" id="IPR005545">
    <property type="entry name" value="YCII"/>
</dbReference>
<comment type="caution">
    <text evidence="3">The sequence shown here is derived from an EMBL/GenBank/DDBJ whole genome shotgun (WGS) entry which is preliminary data.</text>
</comment>
<name>A0A538SH93_UNCEI</name>
<dbReference type="Gene3D" id="3.30.70.1060">
    <property type="entry name" value="Dimeric alpha+beta barrel"/>
    <property type="match status" value="1"/>
</dbReference>
<proteinExistence type="inferred from homology"/>
<protein>
    <recommendedName>
        <fullName evidence="2">YCII-related domain-containing protein</fullName>
    </recommendedName>
</protein>
<comment type="similarity">
    <text evidence="1">Belongs to the YciI family.</text>
</comment>
<dbReference type="Proteomes" id="UP000316292">
    <property type="component" value="Unassembled WGS sequence"/>
</dbReference>
<evidence type="ECO:0000256" key="1">
    <source>
        <dbReference type="ARBA" id="ARBA00007689"/>
    </source>
</evidence>
<evidence type="ECO:0000259" key="2">
    <source>
        <dbReference type="Pfam" id="PF03795"/>
    </source>
</evidence>
<evidence type="ECO:0000313" key="3">
    <source>
        <dbReference type="EMBL" id="TMQ50735.1"/>
    </source>
</evidence>
<reference evidence="3 4" key="1">
    <citation type="journal article" date="2019" name="Nat. Microbiol.">
        <title>Mediterranean grassland soil C-N compound turnover is dependent on rainfall and depth, and is mediated by genomically divergent microorganisms.</title>
        <authorList>
            <person name="Diamond S."/>
            <person name="Andeer P.F."/>
            <person name="Li Z."/>
            <person name="Crits-Christoph A."/>
            <person name="Burstein D."/>
            <person name="Anantharaman K."/>
            <person name="Lane K.R."/>
            <person name="Thomas B.C."/>
            <person name="Pan C."/>
            <person name="Northen T.R."/>
            <person name="Banfield J.F."/>
        </authorList>
    </citation>
    <scope>NUCLEOTIDE SEQUENCE [LARGE SCALE GENOMIC DNA]</scope>
    <source>
        <strain evidence="3">WS_1</strain>
    </source>
</reference>
<accession>A0A538SH93</accession>
<gene>
    <name evidence="3" type="ORF">E6K71_01820</name>
</gene>
<feature type="domain" description="YCII-related" evidence="2">
    <location>
        <begin position="6"/>
        <end position="88"/>
    </location>
</feature>
<evidence type="ECO:0000313" key="4">
    <source>
        <dbReference type="Proteomes" id="UP000316292"/>
    </source>
</evidence>
<sequence length="96" mass="10545">MPHFLVIYRPPRPTFAADATLEEERVVGSHFQFLKGLLAEGKLLLAGPCEDASMGLAVIECDNLDEARSILAADPAVQGRVFTGEIKPYRVSLFRT</sequence>
<dbReference type="Pfam" id="PF03795">
    <property type="entry name" value="YCII"/>
    <property type="match status" value="1"/>
</dbReference>
<dbReference type="SUPFAM" id="SSF54909">
    <property type="entry name" value="Dimeric alpha+beta barrel"/>
    <property type="match status" value="1"/>
</dbReference>
<organism evidence="3 4">
    <name type="scientific">Eiseniibacteriota bacterium</name>
    <dbReference type="NCBI Taxonomy" id="2212470"/>
    <lineage>
        <taxon>Bacteria</taxon>
        <taxon>Candidatus Eiseniibacteriota</taxon>
    </lineage>
</organism>
<dbReference type="InterPro" id="IPR011008">
    <property type="entry name" value="Dimeric_a/b-barrel"/>
</dbReference>
<dbReference type="AlphaFoldDB" id="A0A538SH93"/>